<dbReference type="EMBL" id="JANSKA010000003">
    <property type="protein sequence ID" value="MCR9036266.1"/>
    <property type="molecule type" value="Genomic_DNA"/>
</dbReference>
<proteinExistence type="predicted"/>
<protein>
    <recommendedName>
        <fullName evidence="3">Phospholipase C/D domain-containing protein</fullName>
    </recommendedName>
</protein>
<keyword evidence="2" id="KW-1185">Reference proteome</keyword>
<sequence>MPSWNIHTAHVERLLREEGAARLGVRDVNAFLFGNFLPDIYVGYMVPVPVARLRDYRETHFADGGAIPSPNYQAFWDRFVAGCDAEAASSLHDLVLGAWAHLVCDSVYNTRTRAYIASIGVKAGDVTRKRKQRDFALFGRTFDISLRPRVTPELVAACAAYPQYPVVEADVREAVTVAGRIVDENHEGLIRSVPAYDLLTPEFFSAASEEANATIVAGLLGQAS</sequence>
<organism evidence="1 2">
    <name type="scientific">Tractidigestivibacter montrealensis</name>
    <dbReference type="NCBI Taxonomy" id="2972466"/>
    <lineage>
        <taxon>Bacteria</taxon>
        <taxon>Bacillati</taxon>
        <taxon>Actinomycetota</taxon>
        <taxon>Coriobacteriia</taxon>
        <taxon>Coriobacteriales</taxon>
        <taxon>Atopobiaceae</taxon>
        <taxon>Tractidigestivibacter</taxon>
    </lineage>
</organism>
<reference evidence="1 2" key="1">
    <citation type="submission" date="2022-08" db="EMBL/GenBank/DDBJ databases">
        <title>Tractidigestivibacter montrealensis type strain KD21.</title>
        <authorList>
            <person name="Diop K."/>
            <person name="Richard C."/>
            <person name="Routy B."/>
        </authorList>
    </citation>
    <scope>NUCLEOTIDE SEQUENCE [LARGE SCALE GENOMIC DNA]</scope>
    <source>
        <strain evidence="1 2">KD21</strain>
    </source>
</reference>
<evidence type="ECO:0000313" key="2">
    <source>
        <dbReference type="Proteomes" id="UP001204320"/>
    </source>
</evidence>
<comment type="caution">
    <text evidence="1">The sequence shown here is derived from an EMBL/GenBank/DDBJ whole genome shotgun (WGS) entry which is preliminary data.</text>
</comment>
<evidence type="ECO:0000313" key="1">
    <source>
        <dbReference type="EMBL" id="MCR9036266.1"/>
    </source>
</evidence>
<name>A0ABT1Z7S9_9ACTN</name>
<accession>A0ABT1Z7S9</accession>
<dbReference type="RefSeq" id="WP_118343289.1">
    <property type="nucleotide sequence ID" value="NZ_JANSKA010000003.1"/>
</dbReference>
<dbReference type="Proteomes" id="UP001204320">
    <property type="component" value="Unassembled WGS sequence"/>
</dbReference>
<gene>
    <name evidence="1" type="ORF">NVS32_04805</name>
</gene>
<evidence type="ECO:0008006" key="3">
    <source>
        <dbReference type="Google" id="ProtNLM"/>
    </source>
</evidence>